<protein>
    <recommendedName>
        <fullName evidence="2">Mce/MlaD domain-containing protein</fullName>
    </recommendedName>
</protein>
<feature type="transmembrane region" description="Helical" evidence="1">
    <location>
        <begin position="12"/>
        <end position="34"/>
    </location>
</feature>
<dbReference type="AlphaFoldDB" id="A0AAU7B1B0"/>
<dbReference type="InterPro" id="IPR003399">
    <property type="entry name" value="Mce/MlaD"/>
</dbReference>
<keyword evidence="1" id="KW-1133">Transmembrane helix</keyword>
<feature type="domain" description="Mce/MlaD" evidence="2">
    <location>
        <begin position="42"/>
        <end position="119"/>
    </location>
</feature>
<sequence length="458" mass="48422">MGTKIPHYRRHSLAALALVLTAGSFFFVCLYLGGGLPTFGKTYSVKVVLPTVASLTPGSRVTMSGAEVGTVKAVDRDGVGAIVRLELTDDRVFPLPVDSTVRLRQHTPVGENYVSIEPGRSATTLASGATVPIKQAGEFVDVDQVLSTLSGPTQKRARSLIRATGGALEGRGEQLNGLVRGVTGTINPFADVVHIGYTDRRQVSRLVQQLGRVTAAIGEREAAIGTVSRKGLTSLRAIAAKDEALERLIADLPATLGQVRKTSGTVGRVTDRATPVVLSLATAVRQVRPAVRALRPAASEGRGVVRELGAAAPPLEGTLARVRALSGPATKALPQLRSMFCQLNPMIRYLKPYTNDVVSTLAGLGSAANSYDAIGHVIRLVPLVSENELAGLPKSVSDPVFELMNKGILGKLRPLSFNPYPEPNQIGKVDQIKTPVNGPEGLAKSGWVYPRVTADCGR</sequence>
<dbReference type="EMBL" id="CP114014">
    <property type="protein sequence ID" value="XAY07748.1"/>
    <property type="molecule type" value="Genomic_DNA"/>
</dbReference>
<dbReference type="InterPro" id="IPR052336">
    <property type="entry name" value="MlaD_Phospholipid_Transporter"/>
</dbReference>
<keyword evidence="1" id="KW-0472">Membrane</keyword>
<dbReference type="Pfam" id="PF02470">
    <property type="entry name" value="MlaD"/>
    <property type="match status" value="1"/>
</dbReference>
<evidence type="ECO:0000256" key="1">
    <source>
        <dbReference type="SAM" id="Phobius"/>
    </source>
</evidence>
<accession>A0AAU7B1B0</accession>
<dbReference type="GO" id="GO:0005543">
    <property type="term" value="F:phospholipid binding"/>
    <property type="evidence" value="ECO:0007669"/>
    <property type="project" value="TreeGrafter"/>
</dbReference>
<dbReference type="PANTHER" id="PTHR33371:SF4">
    <property type="entry name" value="INTERMEMBRANE PHOSPHOLIPID TRANSPORT SYSTEM BINDING PROTEIN MLAD"/>
    <property type="match status" value="1"/>
</dbReference>
<dbReference type="GO" id="GO:0005548">
    <property type="term" value="F:phospholipid transporter activity"/>
    <property type="evidence" value="ECO:0007669"/>
    <property type="project" value="TreeGrafter"/>
</dbReference>
<name>A0AAU7B1B0_9ACTN</name>
<gene>
    <name evidence="3" type="ORF">DSM112329_04638</name>
</gene>
<reference evidence="3" key="1">
    <citation type="submission" date="2022-12" db="EMBL/GenBank/DDBJ databases">
        <title>Paraconexibacter alkalitolerans sp. nov. and Baekduia alba sp. nov., isolated from soil and emended description of the genera Paraconexibacter (Chun et al., 2020) and Baekduia (An et al., 2020).</title>
        <authorList>
            <person name="Vieira S."/>
            <person name="Huber K.J."/>
            <person name="Geppert A."/>
            <person name="Wolf J."/>
            <person name="Neumann-Schaal M."/>
            <person name="Muesken M."/>
            <person name="Overmann J."/>
        </authorList>
    </citation>
    <scope>NUCLEOTIDE SEQUENCE</scope>
    <source>
        <strain evidence="3">AEG42_29</strain>
    </source>
</reference>
<dbReference type="PANTHER" id="PTHR33371">
    <property type="entry name" value="INTERMEMBRANE PHOSPHOLIPID TRANSPORT SYSTEM BINDING PROTEIN MLAD-RELATED"/>
    <property type="match status" value="1"/>
</dbReference>
<dbReference type="KEGG" id="parq:DSM112329_04638"/>
<evidence type="ECO:0000313" key="3">
    <source>
        <dbReference type="EMBL" id="XAY07748.1"/>
    </source>
</evidence>
<keyword evidence="1" id="KW-0812">Transmembrane</keyword>
<dbReference type="RefSeq" id="WP_354698939.1">
    <property type="nucleotide sequence ID" value="NZ_CP114014.1"/>
</dbReference>
<evidence type="ECO:0000259" key="2">
    <source>
        <dbReference type="Pfam" id="PF02470"/>
    </source>
</evidence>
<organism evidence="3">
    <name type="scientific">Paraconexibacter sp. AEG42_29</name>
    <dbReference type="NCBI Taxonomy" id="2997339"/>
    <lineage>
        <taxon>Bacteria</taxon>
        <taxon>Bacillati</taxon>
        <taxon>Actinomycetota</taxon>
        <taxon>Thermoleophilia</taxon>
        <taxon>Solirubrobacterales</taxon>
        <taxon>Paraconexibacteraceae</taxon>
        <taxon>Paraconexibacter</taxon>
    </lineage>
</organism>
<proteinExistence type="predicted"/>